<dbReference type="InterPro" id="IPR011009">
    <property type="entry name" value="Kinase-like_dom_sf"/>
</dbReference>
<feature type="region of interest" description="Disordered" evidence="1">
    <location>
        <begin position="1"/>
        <end position="107"/>
    </location>
</feature>
<feature type="compositionally biased region" description="Pro residues" evidence="1">
    <location>
        <begin position="74"/>
        <end position="88"/>
    </location>
</feature>
<dbReference type="EMBL" id="KZ857381">
    <property type="protein sequence ID" value="RDX55927.1"/>
    <property type="molecule type" value="Genomic_DNA"/>
</dbReference>
<feature type="compositionally biased region" description="Acidic residues" evidence="1">
    <location>
        <begin position="94"/>
        <end position="104"/>
    </location>
</feature>
<feature type="compositionally biased region" description="Basic and acidic residues" evidence="1">
    <location>
        <begin position="748"/>
        <end position="767"/>
    </location>
</feature>
<evidence type="ECO:0008006" key="4">
    <source>
        <dbReference type="Google" id="ProtNLM"/>
    </source>
</evidence>
<feature type="compositionally biased region" description="Polar residues" evidence="1">
    <location>
        <begin position="8"/>
        <end position="34"/>
    </location>
</feature>
<protein>
    <recommendedName>
        <fullName evidence="4">Protein kinase domain-containing protein</fullName>
    </recommendedName>
</protein>
<dbReference type="OrthoDB" id="2687876at2759"/>
<dbReference type="Proteomes" id="UP000256964">
    <property type="component" value="Unassembled WGS sequence"/>
</dbReference>
<feature type="region of interest" description="Disordered" evidence="1">
    <location>
        <begin position="711"/>
        <end position="730"/>
    </location>
</feature>
<proteinExistence type="predicted"/>
<keyword evidence="3" id="KW-1185">Reference proteome</keyword>
<evidence type="ECO:0000313" key="3">
    <source>
        <dbReference type="Proteomes" id="UP000256964"/>
    </source>
</evidence>
<feature type="compositionally biased region" description="Low complexity" evidence="1">
    <location>
        <begin position="494"/>
        <end position="525"/>
    </location>
</feature>
<organism evidence="2 3">
    <name type="scientific">Lentinus brumalis</name>
    <dbReference type="NCBI Taxonomy" id="2498619"/>
    <lineage>
        <taxon>Eukaryota</taxon>
        <taxon>Fungi</taxon>
        <taxon>Dikarya</taxon>
        <taxon>Basidiomycota</taxon>
        <taxon>Agaricomycotina</taxon>
        <taxon>Agaricomycetes</taxon>
        <taxon>Polyporales</taxon>
        <taxon>Polyporaceae</taxon>
        <taxon>Lentinus</taxon>
    </lineage>
</organism>
<feature type="region of interest" description="Disordered" evidence="1">
    <location>
        <begin position="452"/>
        <end position="544"/>
    </location>
</feature>
<reference evidence="2 3" key="1">
    <citation type="journal article" date="2018" name="Biotechnol. Biofuels">
        <title>Integrative visual omics of the white-rot fungus Polyporus brumalis exposes the biotechnological potential of its oxidative enzymes for delignifying raw plant biomass.</title>
        <authorList>
            <person name="Miyauchi S."/>
            <person name="Rancon A."/>
            <person name="Drula E."/>
            <person name="Hage H."/>
            <person name="Chaduli D."/>
            <person name="Favel A."/>
            <person name="Grisel S."/>
            <person name="Henrissat B."/>
            <person name="Herpoel-Gimbert I."/>
            <person name="Ruiz-Duenas F.J."/>
            <person name="Chevret D."/>
            <person name="Hainaut M."/>
            <person name="Lin J."/>
            <person name="Wang M."/>
            <person name="Pangilinan J."/>
            <person name="Lipzen A."/>
            <person name="Lesage-Meessen L."/>
            <person name="Navarro D."/>
            <person name="Riley R."/>
            <person name="Grigoriev I.V."/>
            <person name="Zhou S."/>
            <person name="Raouche S."/>
            <person name="Rosso M.N."/>
        </authorList>
    </citation>
    <scope>NUCLEOTIDE SEQUENCE [LARGE SCALE GENOMIC DNA]</scope>
    <source>
        <strain evidence="2 3">BRFM 1820</strain>
    </source>
</reference>
<evidence type="ECO:0000313" key="2">
    <source>
        <dbReference type="EMBL" id="RDX55927.1"/>
    </source>
</evidence>
<feature type="region of interest" description="Disordered" evidence="1">
    <location>
        <begin position="738"/>
        <end position="792"/>
    </location>
</feature>
<dbReference type="AlphaFoldDB" id="A0A371DTP8"/>
<sequence length="888" mass="99071">MLRFLSSRVHSLQPTSLSSQGVNYLPSTTPSNTLPRAVSEGSSGSPPPSDDEGEVTSCEVSLHSSGKSHAARPHAPPPSESSPQPPAPKSSQADDSDDEEEVVRDDECPMELQSRFVYVPPPAWQWAAHQSLSHVRLLNPLSVTPMCKTNLMRGLMGYHPVTFIERRWTRAMHPSQTGLFKELKLFSSDAYLRELQGIVVPNLINVYDDIHTVSLLFEPPHPSFWMTASEDMPWILKKRVVDAYLKIHEHGILHGSPELHNIFIGADCRVSLFDFSKAGVRGGIPALGLANSRSRSHTNWELREVMYKLDFEGARVRETAKFRRAEVQKERDYARDQMKYMKSQRVVDVEEEIGPDEMPNQDDREEPAPPRTLWKSWEESVENAPPSFRIIVPGQSSEQLAAAGQEFKARVKELEEEWKRVSATPLFAHTPEFPLPVPIAQPYFDVEESSFAPVKESRKRKVSPDAVNAQPPAKRHRREQGPSVPSPAAGPVFEYSSSTYSTGTSETLLRASSTRTSRAASKQRAGTPPVKSRDFASEPYDGPRGYYVPHPPTEYIMTANRTAHILNCNALEYGRLGIPFFRGDIPNVHPPLYRRSNEKATSGSLGVQKRKIADMVNQHDWIEDRDAKRQRYEEERRASLKEKGRPIRISDTISYAEAPRYHRGNDTRTSPYLSEPLHNILQVGRGILKKTPPVKLVSYDLMKWLSNAGPAPGAVRLSSLPPPIEDDSPLSRLEQLGQRAEGSVDGTAEARRPTDTGRADANERDVARAGQVPCEPTDAATGMVPGAGGAPRPVRYTSVGPGGANKTRVGLVDAYSPDELDEREVEVLLDPRHEEPPKPAVQTESDEILLCGPAYDKTMLDNVCQWLGMREQPDYTDLWEEGIAVRSW</sequence>
<gene>
    <name evidence="2" type="ORF">OH76DRAFT_1468424</name>
</gene>
<evidence type="ECO:0000256" key="1">
    <source>
        <dbReference type="SAM" id="MobiDB-lite"/>
    </source>
</evidence>
<accession>A0A371DTP8</accession>
<name>A0A371DTP8_9APHY</name>
<dbReference type="SUPFAM" id="SSF56112">
    <property type="entry name" value="Protein kinase-like (PK-like)"/>
    <property type="match status" value="1"/>
</dbReference>
<dbReference type="STRING" id="139420.A0A371DTP8"/>